<proteinExistence type="predicted"/>
<dbReference type="EMBL" id="SEWF01000002">
    <property type="protein sequence ID" value="RYU97496.1"/>
    <property type="molecule type" value="Genomic_DNA"/>
</dbReference>
<dbReference type="PROSITE" id="PS51186">
    <property type="entry name" value="GNAT"/>
    <property type="match status" value="1"/>
</dbReference>
<dbReference type="RefSeq" id="WP_130019278.1">
    <property type="nucleotide sequence ID" value="NZ_SEWF01000002.1"/>
</dbReference>
<evidence type="ECO:0000313" key="2">
    <source>
        <dbReference type="EMBL" id="RYU97496.1"/>
    </source>
</evidence>
<dbReference type="InterPro" id="IPR000182">
    <property type="entry name" value="GNAT_dom"/>
</dbReference>
<comment type="caution">
    <text evidence="2">The sequence shown here is derived from an EMBL/GenBank/DDBJ whole genome shotgun (WGS) entry which is preliminary data.</text>
</comment>
<dbReference type="GO" id="GO:0016747">
    <property type="term" value="F:acyltransferase activity, transferring groups other than amino-acyl groups"/>
    <property type="evidence" value="ECO:0007669"/>
    <property type="project" value="InterPro"/>
</dbReference>
<feature type="domain" description="N-acetyltransferase" evidence="1">
    <location>
        <begin position="37"/>
        <end position="196"/>
    </location>
</feature>
<dbReference type="Proteomes" id="UP000293162">
    <property type="component" value="Unassembled WGS sequence"/>
</dbReference>
<organism evidence="2 3">
    <name type="scientific">Emticicia agri</name>
    <dbReference type="NCBI Taxonomy" id="2492393"/>
    <lineage>
        <taxon>Bacteria</taxon>
        <taxon>Pseudomonadati</taxon>
        <taxon>Bacteroidota</taxon>
        <taxon>Cytophagia</taxon>
        <taxon>Cytophagales</taxon>
        <taxon>Leadbetterellaceae</taxon>
        <taxon>Emticicia</taxon>
    </lineage>
</organism>
<dbReference type="Pfam" id="PF00583">
    <property type="entry name" value="Acetyltransf_1"/>
    <property type="match status" value="1"/>
</dbReference>
<accession>A0A4Q5M4U4</accession>
<gene>
    <name evidence="2" type="ORF">EWM59_02050</name>
</gene>
<evidence type="ECO:0000259" key="1">
    <source>
        <dbReference type="PROSITE" id="PS51186"/>
    </source>
</evidence>
<dbReference type="CDD" id="cd04301">
    <property type="entry name" value="NAT_SF"/>
    <property type="match status" value="1"/>
</dbReference>
<dbReference type="Gene3D" id="3.40.630.30">
    <property type="match status" value="1"/>
</dbReference>
<dbReference type="SUPFAM" id="SSF55729">
    <property type="entry name" value="Acyl-CoA N-acyltransferases (Nat)"/>
    <property type="match status" value="1"/>
</dbReference>
<keyword evidence="3" id="KW-1185">Reference proteome</keyword>
<reference evidence="2 3" key="1">
    <citation type="submission" date="2019-02" db="EMBL/GenBank/DDBJ databases">
        <title>Bacterial novel species Emticicia sp. 17J42-9 isolated from soil.</title>
        <authorList>
            <person name="Jung H.-Y."/>
        </authorList>
    </citation>
    <scope>NUCLEOTIDE SEQUENCE [LARGE SCALE GENOMIC DNA]</scope>
    <source>
        <strain evidence="2 3">17J42-9</strain>
    </source>
</reference>
<evidence type="ECO:0000313" key="3">
    <source>
        <dbReference type="Proteomes" id="UP000293162"/>
    </source>
</evidence>
<name>A0A4Q5M4U4_9BACT</name>
<keyword evidence="2" id="KW-0808">Transferase</keyword>
<protein>
    <submittedName>
        <fullName evidence="2">GNAT family N-acetyltransferase</fullName>
    </submittedName>
</protein>
<dbReference type="OrthoDB" id="5292888at2"/>
<dbReference type="AlphaFoldDB" id="A0A4Q5M4U4"/>
<dbReference type="InterPro" id="IPR016181">
    <property type="entry name" value="Acyl_CoA_acyltransferase"/>
</dbReference>
<sequence length="204" mass="23407">MKNFTNSVLRFILGLKRPSSSTNKRLLHKNGETLSSFIIREAVAKDIDDLVTLHIQTWYETYSNSKHKLSREYIHRHWKDFFSRTNEGWFCFVIENTHTNRLIGYAKGKPYASGDLPDYAGELNKIYVLRNYQRLGFGAKLVGHVSRRFLDNGIASMVLFGVPENPSCGFHEAMGGKRLYGANRQFHGGYGWKDLQKVAETTPI</sequence>